<accession>A0A2P7SEK1</accession>
<name>A0A2P7SEK1_9HYPH</name>
<evidence type="ECO:0000313" key="2">
    <source>
        <dbReference type="Proteomes" id="UP000240653"/>
    </source>
</evidence>
<proteinExistence type="predicted"/>
<reference evidence="1 2" key="1">
    <citation type="submission" date="2018-03" db="EMBL/GenBank/DDBJ databases">
        <title>The draft genome of Mesorhizobium soli JCM 19897.</title>
        <authorList>
            <person name="Li L."/>
            <person name="Liu L."/>
            <person name="Liang L."/>
            <person name="Wang T."/>
            <person name="Zhang X."/>
        </authorList>
    </citation>
    <scope>NUCLEOTIDE SEQUENCE [LARGE SCALE GENOMIC DNA]</scope>
    <source>
        <strain evidence="1 2">JCM 19897</strain>
    </source>
</reference>
<organism evidence="1 2">
    <name type="scientific">Pseudaminobacter soli</name>
    <name type="common">ex Li et al. 2025</name>
    <dbReference type="NCBI Taxonomy" id="1295366"/>
    <lineage>
        <taxon>Bacteria</taxon>
        <taxon>Pseudomonadati</taxon>
        <taxon>Pseudomonadota</taxon>
        <taxon>Alphaproteobacteria</taxon>
        <taxon>Hyphomicrobiales</taxon>
        <taxon>Phyllobacteriaceae</taxon>
        <taxon>Pseudaminobacter</taxon>
    </lineage>
</organism>
<sequence length="72" mass="7841">MSYRNHPRPEDKGSAIEVGTHRGEVTLELGVMRNFGSLSTDAWASLSPEEARELADDLNKAARQVERDGGAS</sequence>
<evidence type="ECO:0000313" key="1">
    <source>
        <dbReference type="EMBL" id="PSJ60795.1"/>
    </source>
</evidence>
<dbReference type="RefSeq" id="WP_106724260.1">
    <property type="nucleotide sequence ID" value="NZ_PXYL01000005.1"/>
</dbReference>
<dbReference type="OrthoDB" id="8456140at2"/>
<protein>
    <submittedName>
        <fullName evidence="1">Uncharacterized protein</fullName>
    </submittedName>
</protein>
<comment type="caution">
    <text evidence="1">The sequence shown here is derived from an EMBL/GenBank/DDBJ whole genome shotgun (WGS) entry which is preliminary data.</text>
</comment>
<gene>
    <name evidence="1" type="ORF">C7I85_12190</name>
</gene>
<dbReference type="AlphaFoldDB" id="A0A2P7SEK1"/>
<dbReference type="EMBL" id="PXYL01000005">
    <property type="protein sequence ID" value="PSJ60795.1"/>
    <property type="molecule type" value="Genomic_DNA"/>
</dbReference>
<dbReference type="Proteomes" id="UP000240653">
    <property type="component" value="Unassembled WGS sequence"/>
</dbReference>
<keyword evidence="2" id="KW-1185">Reference proteome</keyword>